<dbReference type="InterPro" id="IPR012394">
    <property type="entry name" value="Aldehyde_DH_NAD(P)"/>
</dbReference>
<evidence type="ECO:0000256" key="1">
    <source>
        <dbReference type="ARBA" id="ARBA00023002"/>
    </source>
</evidence>
<gene>
    <name evidence="2" type="ORF">SDC9_156239</name>
</gene>
<proteinExistence type="predicted"/>
<dbReference type="GO" id="GO:0006081">
    <property type="term" value="P:aldehyde metabolic process"/>
    <property type="evidence" value="ECO:0007669"/>
    <property type="project" value="InterPro"/>
</dbReference>
<dbReference type="GO" id="GO:0005737">
    <property type="term" value="C:cytoplasm"/>
    <property type="evidence" value="ECO:0007669"/>
    <property type="project" value="TreeGrafter"/>
</dbReference>
<dbReference type="SUPFAM" id="SSF53720">
    <property type="entry name" value="ALDH-like"/>
    <property type="match status" value="1"/>
</dbReference>
<dbReference type="Gene3D" id="3.40.605.10">
    <property type="entry name" value="Aldehyde Dehydrogenase, Chain A, domain 1"/>
    <property type="match status" value="1"/>
</dbReference>
<reference evidence="2" key="1">
    <citation type="submission" date="2019-08" db="EMBL/GenBank/DDBJ databases">
        <authorList>
            <person name="Kucharzyk K."/>
            <person name="Murdoch R.W."/>
            <person name="Higgins S."/>
            <person name="Loffler F."/>
        </authorList>
    </citation>
    <scope>NUCLEOTIDE SEQUENCE</scope>
</reference>
<name>A0A645F3V7_9ZZZZ</name>
<sequence length="65" mass="7145">MHTANPYLPFGGVGNAGIGAYHGKDSFITFSHRKGILKKHASINSSITYPSFTEKQLKLVKKLLK</sequence>
<dbReference type="InterPro" id="IPR016162">
    <property type="entry name" value="Ald_DH_N"/>
</dbReference>
<organism evidence="2">
    <name type="scientific">bioreactor metagenome</name>
    <dbReference type="NCBI Taxonomy" id="1076179"/>
    <lineage>
        <taxon>unclassified sequences</taxon>
        <taxon>metagenomes</taxon>
        <taxon>ecological metagenomes</taxon>
    </lineage>
</organism>
<dbReference type="PANTHER" id="PTHR43570:SF16">
    <property type="entry name" value="ALDEHYDE DEHYDROGENASE TYPE III, ISOFORM Q"/>
    <property type="match status" value="1"/>
</dbReference>
<comment type="caution">
    <text evidence="2">The sequence shown here is derived from an EMBL/GenBank/DDBJ whole genome shotgun (WGS) entry which is preliminary data.</text>
</comment>
<evidence type="ECO:0000313" key="2">
    <source>
        <dbReference type="EMBL" id="MPN08951.1"/>
    </source>
</evidence>
<dbReference type="EMBL" id="VSSQ01055048">
    <property type="protein sequence ID" value="MPN08951.1"/>
    <property type="molecule type" value="Genomic_DNA"/>
</dbReference>
<dbReference type="AlphaFoldDB" id="A0A645F3V7"/>
<keyword evidence="1" id="KW-0560">Oxidoreductase</keyword>
<accession>A0A645F3V7</accession>
<dbReference type="PANTHER" id="PTHR43570">
    <property type="entry name" value="ALDEHYDE DEHYDROGENASE"/>
    <property type="match status" value="1"/>
</dbReference>
<dbReference type="GO" id="GO:0004029">
    <property type="term" value="F:aldehyde dehydrogenase (NAD+) activity"/>
    <property type="evidence" value="ECO:0007669"/>
    <property type="project" value="TreeGrafter"/>
</dbReference>
<protein>
    <submittedName>
        <fullName evidence="2">Uncharacterized protein</fullName>
    </submittedName>
</protein>
<dbReference type="InterPro" id="IPR016161">
    <property type="entry name" value="Ald_DH/histidinol_DH"/>
</dbReference>